<dbReference type="PROSITE" id="PS50923">
    <property type="entry name" value="SUSHI"/>
    <property type="match status" value="1"/>
</dbReference>
<feature type="compositionally biased region" description="Pro residues" evidence="3">
    <location>
        <begin position="267"/>
        <end position="276"/>
    </location>
</feature>
<dbReference type="OrthoDB" id="9050236at2759"/>
<dbReference type="InterPro" id="IPR035976">
    <property type="entry name" value="Sushi/SCR/CCP_sf"/>
</dbReference>
<protein>
    <submittedName>
        <fullName evidence="5">(spotted green pufferfish) hypothetical protein</fullName>
    </submittedName>
</protein>
<feature type="region of interest" description="Disordered" evidence="3">
    <location>
        <begin position="250"/>
        <end position="305"/>
    </location>
</feature>
<dbReference type="KEGG" id="tng:GSTEN00013041G001"/>
<evidence type="ECO:0000256" key="2">
    <source>
        <dbReference type="PROSITE-ProRule" id="PRU00302"/>
    </source>
</evidence>
<dbReference type="Gene3D" id="2.10.70.10">
    <property type="entry name" value="Complement Module, domain 1"/>
    <property type="match status" value="1"/>
</dbReference>
<dbReference type="InterPro" id="IPR000436">
    <property type="entry name" value="Sushi_SCR_CCP_dom"/>
</dbReference>
<evidence type="ECO:0000259" key="4">
    <source>
        <dbReference type="PROSITE" id="PS50923"/>
    </source>
</evidence>
<feature type="disulfide bond" evidence="2">
    <location>
        <begin position="140"/>
        <end position="167"/>
    </location>
</feature>
<name>Q4STA6_TETNG</name>
<keyword evidence="2" id="KW-0768">Sushi</keyword>
<dbReference type="EMBL" id="CAAE01014252">
    <property type="protein sequence ID" value="CAF96126.1"/>
    <property type="molecule type" value="Genomic_DNA"/>
</dbReference>
<comment type="caution">
    <text evidence="2">Lacks conserved residue(s) required for the propagation of feature annotation.</text>
</comment>
<evidence type="ECO:0000313" key="5">
    <source>
        <dbReference type="EMBL" id="CAF96126.1"/>
    </source>
</evidence>
<comment type="caution">
    <text evidence="5">The sequence shown here is derived from an EMBL/GenBank/DDBJ whole genome shotgun (WGS) entry which is preliminary data.</text>
</comment>
<reference evidence="5" key="1">
    <citation type="journal article" date="2004" name="Nature">
        <title>Genome duplication in the teleost fish Tetraodon nigroviridis reveals the early vertebrate proto-karyotype.</title>
        <authorList>
            <person name="Jaillon O."/>
            <person name="Aury J.-M."/>
            <person name="Brunet F."/>
            <person name="Petit J.-L."/>
            <person name="Stange-Thomann N."/>
            <person name="Mauceli E."/>
            <person name="Bouneau L."/>
            <person name="Fischer C."/>
            <person name="Ozouf-Costaz C."/>
            <person name="Bernot A."/>
            <person name="Nicaud S."/>
            <person name="Jaffe D."/>
            <person name="Fisher S."/>
            <person name="Lutfalla G."/>
            <person name="Dossat C."/>
            <person name="Segurens B."/>
            <person name="Dasilva C."/>
            <person name="Salanoubat M."/>
            <person name="Levy M."/>
            <person name="Boudet N."/>
            <person name="Castellano S."/>
            <person name="Anthouard V."/>
            <person name="Jubin C."/>
            <person name="Castelli V."/>
            <person name="Katinka M."/>
            <person name="Vacherie B."/>
            <person name="Biemont C."/>
            <person name="Skalli Z."/>
            <person name="Cattolico L."/>
            <person name="Poulain J."/>
            <person name="De Berardinis V."/>
            <person name="Cruaud C."/>
            <person name="Duprat S."/>
            <person name="Brottier P."/>
            <person name="Coutanceau J.-P."/>
            <person name="Gouzy J."/>
            <person name="Parra G."/>
            <person name="Lardier G."/>
            <person name="Chapple C."/>
            <person name="McKernan K.J."/>
            <person name="McEwan P."/>
            <person name="Bosak S."/>
            <person name="Kellis M."/>
            <person name="Volff J.-N."/>
            <person name="Guigo R."/>
            <person name="Zody M.C."/>
            <person name="Mesirov J."/>
            <person name="Lindblad-Toh K."/>
            <person name="Birren B."/>
            <person name="Nusbaum C."/>
            <person name="Kahn D."/>
            <person name="Robinson-Rechavi M."/>
            <person name="Laudet V."/>
            <person name="Schachter V."/>
            <person name="Quetier F."/>
            <person name="Saurin W."/>
            <person name="Scarpelli C."/>
            <person name="Wincker P."/>
            <person name="Lander E.S."/>
            <person name="Weissenbach J."/>
            <person name="Roest Crollius H."/>
        </authorList>
    </citation>
    <scope>NUCLEOTIDE SEQUENCE [LARGE SCALE GENOMIC DNA]</scope>
</reference>
<evidence type="ECO:0000256" key="3">
    <source>
        <dbReference type="SAM" id="MobiDB-lite"/>
    </source>
</evidence>
<dbReference type="SMART" id="SM00032">
    <property type="entry name" value="CCP"/>
    <property type="match status" value="1"/>
</dbReference>
<dbReference type="GO" id="GO:0006974">
    <property type="term" value="P:DNA damage response"/>
    <property type="evidence" value="ECO:0007669"/>
    <property type="project" value="TreeGrafter"/>
</dbReference>
<dbReference type="AlphaFoldDB" id="Q4STA6"/>
<dbReference type="PANTHER" id="PTHR46839:SF3">
    <property type="entry name" value="SUSHI DOMAIN-CONTAINING PROTEIN 6"/>
    <property type="match status" value="1"/>
</dbReference>
<keyword evidence="1 2" id="KW-1015">Disulfide bond</keyword>
<accession>Q4STA6</accession>
<feature type="compositionally biased region" description="Low complexity" evidence="3">
    <location>
        <begin position="277"/>
        <end position="305"/>
    </location>
</feature>
<proteinExistence type="predicted"/>
<sequence>MLDLLRRRKPVRRGCPVLPRLHEELLLPSVSVESTKTLGCLAERLSTASRSSAAARTDASARETLLLRRLPGKKPAVHHLLLWQLLCATDLLGKTTLMVKELESRLSNCSHPLVPEHGGFRCDPSPCQGFPLKTTIRFFCESGYHISNKVEASKCRHGKWLPPVPACIPIKEGPNVNSRDGRLNDSVPSSMATTAVGMSIFLLTTTACLVIKSRLLPCQSHSRRSSDQLDFGGGRTSCLPAVLRGGGVQQLGGAPGHLLHSRAHPAPAGPGVPQQPPASAVRPEPRQPAAAVRGGAVATVQGQDG</sequence>
<evidence type="ECO:0000256" key="1">
    <source>
        <dbReference type="ARBA" id="ARBA00023157"/>
    </source>
</evidence>
<feature type="domain" description="Sushi" evidence="4">
    <location>
        <begin position="120"/>
        <end position="169"/>
    </location>
</feature>
<organism evidence="5">
    <name type="scientific">Tetraodon nigroviridis</name>
    <name type="common">Spotted green pufferfish</name>
    <name type="synonym">Chelonodon nigroviridis</name>
    <dbReference type="NCBI Taxonomy" id="99883"/>
    <lineage>
        <taxon>Eukaryota</taxon>
        <taxon>Metazoa</taxon>
        <taxon>Chordata</taxon>
        <taxon>Craniata</taxon>
        <taxon>Vertebrata</taxon>
        <taxon>Euteleostomi</taxon>
        <taxon>Actinopterygii</taxon>
        <taxon>Neopterygii</taxon>
        <taxon>Teleostei</taxon>
        <taxon>Neoteleostei</taxon>
        <taxon>Acanthomorphata</taxon>
        <taxon>Eupercaria</taxon>
        <taxon>Tetraodontiformes</taxon>
        <taxon>Tetradontoidea</taxon>
        <taxon>Tetraodontidae</taxon>
        <taxon>Tetraodon</taxon>
    </lineage>
</organism>
<dbReference type="SUPFAM" id="SSF57535">
    <property type="entry name" value="Complement control module/SCR domain"/>
    <property type="match status" value="1"/>
</dbReference>
<dbReference type="CDD" id="cd00033">
    <property type="entry name" value="CCP"/>
    <property type="match status" value="1"/>
</dbReference>
<dbReference type="Pfam" id="PF00084">
    <property type="entry name" value="Sushi"/>
    <property type="match status" value="1"/>
</dbReference>
<gene>
    <name evidence="5" type="ORF">GSTENG00013041001</name>
</gene>
<dbReference type="PANTHER" id="PTHR46839">
    <property type="entry name" value="SUSHI DOMAIN-CONTAINING PROTEIN 6"/>
    <property type="match status" value="1"/>
</dbReference>
<dbReference type="InterPro" id="IPR042866">
    <property type="entry name" value="SUSD6"/>
</dbReference>
<reference evidence="5" key="2">
    <citation type="submission" date="2004-02" db="EMBL/GenBank/DDBJ databases">
        <authorList>
            <consortium name="Genoscope"/>
            <consortium name="Whitehead Institute Centre for Genome Research"/>
        </authorList>
    </citation>
    <scope>NUCLEOTIDE SEQUENCE</scope>
</reference>